<dbReference type="FunFam" id="3.40.630.10:FF:000018">
    <property type="entry name" value="Aminoacyl-histidine dipeptidase PepD"/>
    <property type="match status" value="1"/>
</dbReference>
<evidence type="ECO:0000313" key="2">
    <source>
        <dbReference type="EMBL" id="EKC78741.1"/>
    </source>
</evidence>
<dbReference type="PANTHER" id="PTHR43501:SF1">
    <property type="entry name" value="CYTOSOL NON-SPECIFIC DIPEPTIDASE"/>
    <property type="match status" value="1"/>
</dbReference>
<dbReference type="GO" id="GO:0070573">
    <property type="term" value="F:metallodipeptidase activity"/>
    <property type="evidence" value="ECO:0007669"/>
    <property type="project" value="TreeGrafter"/>
</dbReference>
<evidence type="ECO:0000259" key="1">
    <source>
        <dbReference type="Pfam" id="PF07687"/>
    </source>
</evidence>
<dbReference type="EMBL" id="AJWY01002116">
    <property type="protein sequence ID" value="EKC78741.1"/>
    <property type="molecule type" value="Genomic_DNA"/>
</dbReference>
<name>K1V4C8_9ZZZZ</name>
<dbReference type="Gene3D" id="3.40.630.10">
    <property type="entry name" value="Zn peptidases"/>
    <property type="match status" value="1"/>
</dbReference>
<dbReference type="Pfam" id="PF01546">
    <property type="entry name" value="Peptidase_M20"/>
    <property type="match status" value="1"/>
</dbReference>
<sequence length="310" mass="33020">ELYVGCAGGLDANMTLPYSEEPTPVSGYAAARLTVKGLKGGHSGIQIVCQRANANKVLFRFLNAAPCELLLCSVDGGGLRNAIPREAEAVVLVPEGKYTTFAEAVAAYEKTVQDEFAGIEDGVSIRVEPCARPERMLPREAAMRLIRAVVGCPDGVQRMSMAMPGLVQTSSNLARVVSDGSTVKMQSLLRSSVRSEKFALGEAITAVFALAGATTELTGAYDGWNPDMQSPILKAMTASYEALYGRKPAVTAIHAGLECGIIGGKYPGLDMISFGPTISYPHSPDEKVEIASVAKFYDFLVHTLRNVPEK</sequence>
<reference evidence="2" key="1">
    <citation type="journal article" date="2013" name="Environ. Microbiol.">
        <title>Microbiota from the distal guts of lean and obese adolescents exhibit partial functional redundancy besides clear differences in community structure.</title>
        <authorList>
            <person name="Ferrer M."/>
            <person name="Ruiz A."/>
            <person name="Lanza F."/>
            <person name="Haange S.B."/>
            <person name="Oberbach A."/>
            <person name="Till H."/>
            <person name="Bargiela R."/>
            <person name="Campoy C."/>
            <person name="Segura M.T."/>
            <person name="Richter M."/>
            <person name="von Bergen M."/>
            <person name="Seifert J."/>
            <person name="Suarez A."/>
        </authorList>
    </citation>
    <scope>NUCLEOTIDE SEQUENCE</scope>
</reference>
<dbReference type="InterPro" id="IPR001160">
    <property type="entry name" value="Peptidase_M20C"/>
</dbReference>
<feature type="non-terminal residue" evidence="2">
    <location>
        <position position="1"/>
    </location>
</feature>
<dbReference type="GO" id="GO:0005829">
    <property type="term" value="C:cytosol"/>
    <property type="evidence" value="ECO:0007669"/>
    <property type="project" value="TreeGrafter"/>
</dbReference>
<dbReference type="PRINTS" id="PR00934">
    <property type="entry name" value="XHISDIPTASE"/>
</dbReference>
<dbReference type="SUPFAM" id="SSF53187">
    <property type="entry name" value="Zn-dependent exopeptidases"/>
    <property type="match status" value="1"/>
</dbReference>
<protein>
    <submittedName>
        <fullName evidence="2">Aminoacyl-histidine dipeptidase</fullName>
    </submittedName>
</protein>
<dbReference type="PANTHER" id="PTHR43501">
    <property type="entry name" value="CYTOSOL NON-SPECIFIC DIPEPTIDASE"/>
    <property type="match status" value="1"/>
</dbReference>
<gene>
    <name evidence="2" type="ORF">LEA_03169</name>
</gene>
<dbReference type="AlphaFoldDB" id="K1V4C8"/>
<dbReference type="InterPro" id="IPR011650">
    <property type="entry name" value="Peptidase_M20_dimer"/>
</dbReference>
<comment type="caution">
    <text evidence="2">The sequence shown here is derived from an EMBL/GenBank/DDBJ whole genome shotgun (WGS) entry which is preliminary data.</text>
</comment>
<proteinExistence type="predicted"/>
<dbReference type="InterPro" id="IPR002933">
    <property type="entry name" value="Peptidase_M20"/>
</dbReference>
<feature type="domain" description="Peptidase M20 dimerisation" evidence="1">
    <location>
        <begin position="35"/>
        <end position="116"/>
    </location>
</feature>
<dbReference type="GO" id="GO:0006508">
    <property type="term" value="P:proteolysis"/>
    <property type="evidence" value="ECO:0007669"/>
    <property type="project" value="InterPro"/>
</dbReference>
<dbReference type="Pfam" id="PF07687">
    <property type="entry name" value="M20_dimer"/>
    <property type="match status" value="1"/>
</dbReference>
<accession>K1V4C8</accession>
<organism evidence="2">
    <name type="scientific">human gut metagenome</name>
    <dbReference type="NCBI Taxonomy" id="408170"/>
    <lineage>
        <taxon>unclassified sequences</taxon>
        <taxon>metagenomes</taxon>
        <taxon>organismal metagenomes</taxon>
    </lineage>
</organism>